<dbReference type="Gene3D" id="2.40.170.20">
    <property type="entry name" value="TonB-dependent receptor, beta-barrel domain"/>
    <property type="match status" value="1"/>
</dbReference>
<keyword evidence="9 10" id="KW-0998">Cell outer membrane</keyword>
<dbReference type="Pfam" id="PF07715">
    <property type="entry name" value="Plug"/>
    <property type="match status" value="1"/>
</dbReference>
<comment type="subcellular location">
    <subcellularLocation>
        <location evidence="1 10">Cell outer membrane</location>
        <topology evidence="1 10">Multi-pass membrane protein</topology>
    </subcellularLocation>
</comment>
<evidence type="ECO:0000256" key="8">
    <source>
        <dbReference type="ARBA" id="ARBA00023170"/>
    </source>
</evidence>
<dbReference type="PANTHER" id="PTHR30069:SF29">
    <property type="entry name" value="HEMOGLOBIN AND HEMOGLOBIN-HAPTOGLOBIN-BINDING PROTEIN 1-RELATED"/>
    <property type="match status" value="1"/>
</dbReference>
<keyword evidence="5 12" id="KW-0732">Signal</keyword>
<dbReference type="Pfam" id="PF00593">
    <property type="entry name" value="TonB_dep_Rec_b-barrel"/>
    <property type="match status" value="1"/>
</dbReference>
<comment type="similarity">
    <text evidence="10 11">Belongs to the TonB-dependent receptor family.</text>
</comment>
<evidence type="ECO:0000256" key="7">
    <source>
        <dbReference type="ARBA" id="ARBA00023136"/>
    </source>
</evidence>
<evidence type="ECO:0000256" key="4">
    <source>
        <dbReference type="ARBA" id="ARBA00022692"/>
    </source>
</evidence>
<evidence type="ECO:0000313" key="16">
    <source>
        <dbReference type="Proteomes" id="UP000199513"/>
    </source>
</evidence>
<dbReference type="InterPro" id="IPR000531">
    <property type="entry name" value="Beta-barrel_TonB"/>
</dbReference>
<keyword evidence="7 10" id="KW-0472">Membrane</keyword>
<dbReference type="GO" id="GO:0009279">
    <property type="term" value="C:cell outer membrane"/>
    <property type="evidence" value="ECO:0007669"/>
    <property type="project" value="UniProtKB-SubCell"/>
</dbReference>
<feature type="domain" description="TonB-dependent receptor plug" evidence="14">
    <location>
        <begin position="51"/>
        <end position="150"/>
    </location>
</feature>
<keyword evidence="2 10" id="KW-0813">Transport</keyword>
<keyword evidence="4 10" id="KW-0812">Transmembrane</keyword>
<proteinExistence type="inferred from homology"/>
<protein>
    <submittedName>
        <fullName evidence="15">Outer membrane receptor for ferrienterochelin and colicins</fullName>
    </submittedName>
</protein>
<evidence type="ECO:0000256" key="1">
    <source>
        <dbReference type="ARBA" id="ARBA00004571"/>
    </source>
</evidence>
<dbReference type="InterPro" id="IPR037066">
    <property type="entry name" value="Plug_dom_sf"/>
</dbReference>
<evidence type="ECO:0000256" key="2">
    <source>
        <dbReference type="ARBA" id="ARBA00022448"/>
    </source>
</evidence>
<evidence type="ECO:0000256" key="9">
    <source>
        <dbReference type="ARBA" id="ARBA00023237"/>
    </source>
</evidence>
<feature type="signal peptide" evidence="12">
    <location>
        <begin position="1"/>
        <end position="21"/>
    </location>
</feature>
<dbReference type="InterPro" id="IPR036942">
    <property type="entry name" value="Beta-barrel_TonB_sf"/>
</dbReference>
<dbReference type="RefSeq" id="WP_091549387.1">
    <property type="nucleotide sequence ID" value="NZ_FONY01000062.1"/>
</dbReference>
<evidence type="ECO:0000256" key="12">
    <source>
        <dbReference type="SAM" id="SignalP"/>
    </source>
</evidence>
<evidence type="ECO:0000256" key="3">
    <source>
        <dbReference type="ARBA" id="ARBA00022452"/>
    </source>
</evidence>
<reference evidence="16" key="1">
    <citation type="submission" date="2016-10" db="EMBL/GenBank/DDBJ databases">
        <authorList>
            <person name="Varghese N."/>
            <person name="Submissions S."/>
        </authorList>
    </citation>
    <scope>NUCLEOTIDE SEQUENCE [LARGE SCALE GENOMIC DNA]</scope>
    <source>
        <strain>GEY</strain>
        <strain evidence="16">DSM 9560</strain>
    </source>
</reference>
<dbReference type="Proteomes" id="UP000199513">
    <property type="component" value="Unassembled WGS sequence"/>
</dbReference>
<organism evidence="15 16">
    <name type="scientific">Thermoflexibacter ruber</name>
    <dbReference type="NCBI Taxonomy" id="1003"/>
    <lineage>
        <taxon>Bacteria</taxon>
        <taxon>Pseudomonadati</taxon>
        <taxon>Bacteroidota</taxon>
        <taxon>Cytophagia</taxon>
        <taxon>Cytophagales</taxon>
        <taxon>Thermoflexibacteraceae</taxon>
        <taxon>Thermoflexibacter</taxon>
    </lineage>
</organism>
<keyword evidence="16" id="KW-1185">Reference proteome</keyword>
<dbReference type="PANTHER" id="PTHR30069">
    <property type="entry name" value="TONB-DEPENDENT OUTER MEMBRANE RECEPTOR"/>
    <property type="match status" value="1"/>
</dbReference>
<keyword evidence="3 10" id="KW-1134">Transmembrane beta strand</keyword>
<evidence type="ECO:0000259" key="14">
    <source>
        <dbReference type="Pfam" id="PF07715"/>
    </source>
</evidence>
<dbReference type="SUPFAM" id="SSF56935">
    <property type="entry name" value="Porins"/>
    <property type="match status" value="1"/>
</dbReference>
<dbReference type="PROSITE" id="PS52016">
    <property type="entry name" value="TONB_DEPENDENT_REC_3"/>
    <property type="match status" value="1"/>
</dbReference>
<keyword evidence="8 15" id="KW-0675">Receptor</keyword>
<evidence type="ECO:0000259" key="13">
    <source>
        <dbReference type="Pfam" id="PF00593"/>
    </source>
</evidence>
<evidence type="ECO:0000256" key="5">
    <source>
        <dbReference type="ARBA" id="ARBA00022729"/>
    </source>
</evidence>
<evidence type="ECO:0000313" key="15">
    <source>
        <dbReference type="EMBL" id="SFF57353.1"/>
    </source>
</evidence>
<dbReference type="GO" id="GO:0015344">
    <property type="term" value="F:siderophore uptake transmembrane transporter activity"/>
    <property type="evidence" value="ECO:0007669"/>
    <property type="project" value="TreeGrafter"/>
</dbReference>
<accession>A0A1I2JTI9</accession>
<feature type="domain" description="TonB-dependent receptor-like beta-barrel" evidence="13">
    <location>
        <begin position="173"/>
        <end position="670"/>
    </location>
</feature>
<name>A0A1I2JTI9_9BACT</name>
<gene>
    <name evidence="15" type="ORF">SAMN04488541_106210</name>
</gene>
<dbReference type="CDD" id="cd01347">
    <property type="entry name" value="ligand_gated_channel"/>
    <property type="match status" value="1"/>
</dbReference>
<evidence type="ECO:0000256" key="11">
    <source>
        <dbReference type="RuleBase" id="RU003357"/>
    </source>
</evidence>
<dbReference type="EMBL" id="FONY01000062">
    <property type="protein sequence ID" value="SFF57353.1"/>
    <property type="molecule type" value="Genomic_DNA"/>
</dbReference>
<dbReference type="InterPro" id="IPR039426">
    <property type="entry name" value="TonB-dep_rcpt-like"/>
</dbReference>
<evidence type="ECO:0000256" key="6">
    <source>
        <dbReference type="ARBA" id="ARBA00023077"/>
    </source>
</evidence>
<dbReference type="STRING" id="1003.SAMN04488541_106210"/>
<dbReference type="AlphaFoldDB" id="A0A1I2JTI9"/>
<dbReference type="Gene3D" id="2.170.130.10">
    <property type="entry name" value="TonB-dependent receptor, plug domain"/>
    <property type="match status" value="1"/>
</dbReference>
<dbReference type="PROSITE" id="PS51257">
    <property type="entry name" value="PROKAR_LIPOPROTEIN"/>
    <property type="match status" value="1"/>
</dbReference>
<evidence type="ECO:0000256" key="10">
    <source>
        <dbReference type="PROSITE-ProRule" id="PRU01360"/>
    </source>
</evidence>
<feature type="chain" id="PRO_5011526692" evidence="12">
    <location>
        <begin position="22"/>
        <end position="701"/>
    </location>
</feature>
<sequence>MKKIFYFLLSLFFILSCTSIAYSQQPDTLKTQALEAVTVTATRTEKLLGAVPMPVTLISQQQIRQMGSLRLGDVLQEQTGLAIVNDHGQGLQMQGFNPDYTLILIDGEPLIGRTAGTMELSRIAIGNIKQIEIVKGPTSSLYGSEALAGVVNIITETPKNTSLRLSARYGANRTSDLGLSANLKYGRLGIYAFANRYGSGGYDFTPETFGRTVEPFHTYTFQSKIHYDFSEKIKLKISTRYFNEQQEANFDLGRVGQASLVGGQGIVKDWNLNPTLDWQVLPSLKVYFRYYHSQYATASDLRYLQDQKPYESTFFDQTFQRPEIQAVYFLGEKHIFTVGTGIVSESVAATRYQGRKAFATKYIFGQYEFTPSNRLSLLLGGRYDQHSVYGSQFSPKFSVQYNIHPQIALRGSAGVGFKAPDFRQLYLNFVNSVAGYSVFGTEELPFILTQLKAQNQIAEVFVPSATLGALKAETSFAYNIGFKIKLSDAFQWNLNAFRNNVSNLIESQVVAQRTNGQNIFSYRNLKSIFTQGIESDLSYQIQPNWSFSAGYQYMVAKDREVIRQIEAGELFRRNPQTLVTERLTLTDYGGLMNRSRHMANAKVFYQNATKGVNASLRVIYRSRFGFGDTNGNLVLDDDSEYVKGFITCNFAASKAFWKEQVQLQVGIDNLLNYRNPSQQPNIAGRLWWLSLNVQLTKKSSL</sequence>
<dbReference type="GO" id="GO:0044718">
    <property type="term" value="P:siderophore transmembrane transport"/>
    <property type="evidence" value="ECO:0007669"/>
    <property type="project" value="TreeGrafter"/>
</dbReference>
<dbReference type="OrthoDB" id="1109239at2"/>
<dbReference type="InterPro" id="IPR012910">
    <property type="entry name" value="Plug_dom"/>
</dbReference>
<keyword evidence="6 11" id="KW-0798">TonB box</keyword>